<evidence type="ECO:0000256" key="9">
    <source>
        <dbReference type="HAMAP-Rule" id="MF_00197"/>
    </source>
</evidence>
<evidence type="ECO:0000256" key="1">
    <source>
        <dbReference type="ARBA" id="ARBA00005196"/>
    </source>
</evidence>
<name>A0A1L3MNH6_9BACI</name>
<feature type="site" description="Could be important to modulate the pK values of the two catalytic cysteine residues" evidence="9">
    <location>
        <position position="168"/>
    </location>
</feature>
<keyword evidence="7 9" id="KW-0413">Isomerase</keyword>
<dbReference type="STRING" id="1547283.A9C19_03090"/>
<keyword evidence="12" id="KW-1185">Reference proteome</keyword>
<dbReference type="Gene3D" id="3.10.310.10">
    <property type="entry name" value="Diaminopimelate Epimerase, Chain A, domain 1"/>
    <property type="match status" value="2"/>
</dbReference>
<feature type="active site" description="Proton acceptor" evidence="9">
    <location>
        <position position="226"/>
    </location>
</feature>
<feature type="active site" evidence="10">
    <location>
        <position position="76"/>
    </location>
</feature>
<protein>
    <recommendedName>
        <fullName evidence="3 9">Diaminopimelate epimerase</fullName>
        <shortName evidence="9">DAP epimerase</shortName>
        <ecNumber evidence="3 9">5.1.1.7</ecNumber>
    </recommendedName>
    <alternativeName>
        <fullName evidence="9">PLP-independent amino acid racemase</fullName>
    </alternativeName>
</protein>
<dbReference type="GO" id="GO:0008837">
    <property type="term" value="F:diaminopimelate epimerase activity"/>
    <property type="evidence" value="ECO:0007669"/>
    <property type="project" value="UniProtKB-UniRule"/>
</dbReference>
<dbReference type="HAMAP" id="MF_00197">
    <property type="entry name" value="DAP_epimerase"/>
    <property type="match status" value="1"/>
</dbReference>
<dbReference type="PROSITE" id="PS01326">
    <property type="entry name" value="DAP_EPIMERASE"/>
    <property type="match status" value="1"/>
</dbReference>
<dbReference type="RefSeq" id="WP_072578616.1">
    <property type="nucleotide sequence ID" value="NZ_CP016020.1"/>
</dbReference>
<organism evidence="11 12">
    <name type="scientific">Bacillus weihaiensis</name>
    <dbReference type="NCBI Taxonomy" id="1547283"/>
    <lineage>
        <taxon>Bacteria</taxon>
        <taxon>Bacillati</taxon>
        <taxon>Bacillota</taxon>
        <taxon>Bacilli</taxon>
        <taxon>Bacillales</taxon>
        <taxon>Bacillaceae</taxon>
        <taxon>Bacillus</taxon>
    </lineage>
</organism>
<dbReference type="FunFam" id="3.10.310.10:FF:000006">
    <property type="entry name" value="Diaminopimelate epimerase"/>
    <property type="match status" value="1"/>
</dbReference>
<dbReference type="UniPathway" id="UPA00034">
    <property type="reaction ID" value="UER00025"/>
</dbReference>
<proteinExistence type="inferred from homology"/>
<dbReference type="AlphaFoldDB" id="A0A1L3MNH6"/>
<keyword evidence="4 9" id="KW-0963">Cytoplasm</keyword>
<reference evidence="11 12" key="1">
    <citation type="journal article" date="2016" name="Sci. Rep.">
        <title>Complete genome sequence and transcriptomic analysis of a novel marine strain Bacillus weihaiensis reveals the mechanism of brown algae degradation.</title>
        <authorList>
            <person name="Zhu Y."/>
            <person name="Chen P."/>
            <person name="Bao Y."/>
            <person name="Men Y."/>
            <person name="Zeng Y."/>
            <person name="Yang J."/>
            <person name="Sun J."/>
            <person name="Sun Y."/>
        </authorList>
    </citation>
    <scope>NUCLEOTIDE SEQUENCE [LARGE SCALE GENOMIC DNA]</scope>
    <source>
        <strain evidence="11 12">Alg07</strain>
    </source>
</reference>
<dbReference type="GO" id="GO:0009089">
    <property type="term" value="P:lysine biosynthetic process via diaminopimelate"/>
    <property type="evidence" value="ECO:0007669"/>
    <property type="project" value="UniProtKB-UniRule"/>
</dbReference>
<evidence type="ECO:0000313" key="12">
    <source>
        <dbReference type="Proteomes" id="UP000181936"/>
    </source>
</evidence>
<comment type="function">
    <text evidence="9">Catalyzes the stereoinversion of LL-2,6-diaminopimelate (L,L-DAP) to meso-diaminopimelate (meso-DAP), a precursor of L-lysine and an essential component of the bacterial peptidoglycan.</text>
</comment>
<dbReference type="Pfam" id="PF01678">
    <property type="entry name" value="DAP_epimerase"/>
    <property type="match status" value="2"/>
</dbReference>
<feature type="binding site" evidence="9">
    <location>
        <position position="67"/>
    </location>
    <ligand>
        <name>substrate</name>
    </ligand>
</feature>
<evidence type="ECO:0000256" key="6">
    <source>
        <dbReference type="ARBA" id="ARBA00023154"/>
    </source>
</evidence>
<dbReference type="SUPFAM" id="SSF54506">
    <property type="entry name" value="Diaminopimelate epimerase-like"/>
    <property type="match status" value="1"/>
</dbReference>
<keyword evidence="5 9" id="KW-0028">Amino-acid biosynthesis</keyword>
<feature type="binding site" evidence="9">
    <location>
        <position position="199"/>
    </location>
    <ligand>
        <name>substrate</name>
    </ligand>
</feature>
<gene>
    <name evidence="9" type="primary">dapF</name>
    <name evidence="11" type="ORF">A9C19_03090</name>
</gene>
<evidence type="ECO:0000256" key="10">
    <source>
        <dbReference type="PROSITE-ProRule" id="PRU10125"/>
    </source>
</evidence>
<comment type="caution">
    <text evidence="9">Lacks conserved residue(s) required for the propagation of feature annotation.</text>
</comment>
<evidence type="ECO:0000256" key="8">
    <source>
        <dbReference type="ARBA" id="ARBA00051712"/>
    </source>
</evidence>
<evidence type="ECO:0000256" key="5">
    <source>
        <dbReference type="ARBA" id="ARBA00022605"/>
    </source>
</evidence>
<evidence type="ECO:0000313" key="11">
    <source>
        <dbReference type="EMBL" id="APH03824.1"/>
    </source>
</evidence>
<accession>A0A1L3MNH6</accession>
<dbReference type="GO" id="GO:0005829">
    <property type="term" value="C:cytosol"/>
    <property type="evidence" value="ECO:0007669"/>
    <property type="project" value="TreeGrafter"/>
</dbReference>
<comment type="subcellular location">
    <subcellularLocation>
        <location evidence="9">Cytoplasm</location>
    </subcellularLocation>
</comment>
<sequence length="289" mass="31762">MKSFRFTKMHGLGNNYIYVNMFEEKLEERELSTIAEQVSNVYTGIGSDGMILICPSDVAEVKMRIFNNDGSEGKNCGNGLRCVAKYAYERELVTEKNFKIETLSGVVEATVHVENGIVQLVTVDMGEPRLQKNLIPMVGDGEKQTINEELEFNGKTYRGTAVSMGNPHVIFYVDNIDEAPVTTLGPLIEKDPMFPESVNVEFVEVVSKNELHFRVWERGSGVTQACGTGACAAVVASVLNKHTIKGEETTVHLAGGDLLINWSESGNVLMTGPAEVICDGTFFVKNEHS</sequence>
<feature type="active site" description="Proton donor" evidence="9">
    <location>
        <position position="76"/>
    </location>
</feature>
<evidence type="ECO:0000256" key="7">
    <source>
        <dbReference type="ARBA" id="ARBA00023235"/>
    </source>
</evidence>
<dbReference type="FunFam" id="3.10.310.10:FF:000004">
    <property type="entry name" value="Diaminopimelate epimerase"/>
    <property type="match status" value="1"/>
</dbReference>
<feature type="binding site" evidence="9">
    <location>
        <position position="14"/>
    </location>
    <ligand>
        <name>substrate</name>
    </ligand>
</feature>
<feature type="binding site" evidence="9">
    <location>
        <position position="166"/>
    </location>
    <ligand>
        <name>substrate</name>
    </ligand>
</feature>
<dbReference type="InterPro" id="IPR018510">
    <property type="entry name" value="DAP_epimerase_AS"/>
</dbReference>
<keyword evidence="6 9" id="KW-0457">Lysine biosynthesis</keyword>
<dbReference type="KEGG" id="bwh:A9C19_03090"/>
<dbReference type="PANTHER" id="PTHR31689">
    <property type="entry name" value="DIAMINOPIMELATE EPIMERASE, CHLOROPLASTIC"/>
    <property type="match status" value="1"/>
</dbReference>
<feature type="binding site" evidence="9">
    <location>
        <begin position="217"/>
        <end position="218"/>
    </location>
    <ligand>
        <name>substrate</name>
    </ligand>
</feature>
<evidence type="ECO:0000256" key="3">
    <source>
        <dbReference type="ARBA" id="ARBA00013080"/>
    </source>
</evidence>
<feature type="site" description="Could be important to modulate the pK values of the two catalytic cysteine residues" evidence="9">
    <location>
        <position position="217"/>
    </location>
</feature>
<evidence type="ECO:0000256" key="2">
    <source>
        <dbReference type="ARBA" id="ARBA00010219"/>
    </source>
</evidence>
<dbReference type="Proteomes" id="UP000181936">
    <property type="component" value="Chromosome"/>
</dbReference>
<comment type="similarity">
    <text evidence="2 9">Belongs to the diaminopimelate epimerase family.</text>
</comment>
<dbReference type="NCBIfam" id="TIGR00652">
    <property type="entry name" value="DapF"/>
    <property type="match status" value="1"/>
</dbReference>
<comment type="subunit">
    <text evidence="9">Homodimer.</text>
</comment>
<dbReference type="EMBL" id="CP016020">
    <property type="protein sequence ID" value="APH03824.1"/>
    <property type="molecule type" value="Genomic_DNA"/>
</dbReference>
<dbReference type="PANTHER" id="PTHR31689:SF0">
    <property type="entry name" value="DIAMINOPIMELATE EPIMERASE"/>
    <property type="match status" value="1"/>
</dbReference>
<feature type="binding site" evidence="9">
    <location>
        <begin position="77"/>
        <end position="78"/>
    </location>
    <ligand>
        <name>substrate</name>
    </ligand>
</feature>
<dbReference type="OrthoDB" id="9805408at2"/>
<comment type="catalytic activity">
    <reaction evidence="8 9">
        <text>(2S,6S)-2,6-diaminopimelate = meso-2,6-diaminopimelate</text>
        <dbReference type="Rhea" id="RHEA:15393"/>
        <dbReference type="ChEBI" id="CHEBI:57609"/>
        <dbReference type="ChEBI" id="CHEBI:57791"/>
        <dbReference type="EC" id="5.1.1.7"/>
    </reaction>
</comment>
<dbReference type="InterPro" id="IPR001653">
    <property type="entry name" value="DAP_epimerase_DapF"/>
</dbReference>
<evidence type="ECO:0000256" key="4">
    <source>
        <dbReference type="ARBA" id="ARBA00022490"/>
    </source>
</evidence>
<feature type="binding site" evidence="9">
    <location>
        <begin position="227"/>
        <end position="228"/>
    </location>
    <ligand>
        <name>substrate</name>
    </ligand>
</feature>
<dbReference type="EC" id="5.1.1.7" evidence="3 9"/>
<comment type="pathway">
    <text evidence="1 9">Amino-acid biosynthesis; L-lysine biosynthesis via DAP pathway; DL-2,6-diaminopimelate from LL-2,6-diaminopimelate: step 1/1.</text>
</comment>